<dbReference type="OrthoDB" id="7840472at2"/>
<reference evidence="1 2" key="1">
    <citation type="submission" date="2009-01" db="EMBL/GenBank/DDBJ databases">
        <title>Complete sequence of chromosome of Methylobacterium nodulans ORS 2060.</title>
        <authorList>
            <consortium name="US DOE Joint Genome Institute"/>
            <person name="Lucas S."/>
            <person name="Copeland A."/>
            <person name="Lapidus A."/>
            <person name="Glavina del Rio T."/>
            <person name="Dalin E."/>
            <person name="Tice H."/>
            <person name="Bruce D."/>
            <person name="Goodwin L."/>
            <person name="Pitluck S."/>
            <person name="Sims D."/>
            <person name="Brettin T."/>
            <person name="Detter J.C."/>
            <person name="Han C."/>
            <person name="Larimer F."/>
            <person name="Land M."/>
            <person name="Hauser L."/>
            <person name="Kyrpides N."/>
            <person name="Ivanova N."/>
            <person name="Marx C.J."/>
            <person name="Richardson P."/>
        </authorList>
    </citation>
    <scope>NUCLEOTIDE SEQUENCE [LARGE SCALE GENOMIC DNA]</scope>
    <source>
        <strain evidence="2">LMG 21967 / CNCM I-2342 / ORS 2060</strain>
    </source>
</reference>
<accession>B8ICK9</accession>
<dbReference type="eggNOG" id="ENOG5032VGB">
    <property type="taxonomic scope" value="Bacteria"/>
</dbReference>
<dbReference type="STRING" id="460265.Mnod_2450"/>
<evidence type="ECO:0008006" key="3">
    <source>
        <dbReference type="Google" id="ProtNLM"/>
    </source>
</evidence>
<organism evidence="1 2">
    <name type="scientific">Methylobacterium nodulans (strain LMG 21967 / CNCM I-2342 / ORS 2060)</name>
    <dbReference type="NCBI Taxonomy" id="460265"/>
    <lineage>
        <taxon>Bacteria</taxon>
        <taxon>Pseudomonadati</taxon>
        <taxon>Pseudomonadota</taxon>
        <taxon>Alphaproteobacteria</taxon>
        <taxon>Hyphomicrobiales</taxon>
        <taxon>Methylobacteriaceae</taxon>
        <taxon>Methylobacterium</taxon>
    </lineage>
</organism>
<dbReference type="KEGG" id="mno:Mnod_2450"/>
<dbReference type="EMBL" id="CP001349">
    <property type="protein sequence ID" value="ACL57420.1"/>
    <property type="molecule type" value="Genomic_DNA"/>
</dbReference>
<protein>
    <recommendedName>
        <fullName evidence="3">Prophage minor tail Z family protein</fullName>
    </recommendedName>
</protein>
<dbReference type="HOGENOM" id="CLU_122827_0_0_5"/>
<gene>
    <name evidence="1" type="ordered locus">Mnod_2450</name>
</gene>
<evidence type="ECO:0000313" key="1">
    <source>
        <dbReference type="EMBL" id="ACL57420.1"/>
    </source>
</evidence>
<keyword evidence="2" id="KW-1185">Reference proteome</keyword>
<dbReference type="AlphaFoldDB" id="B8ICK9"/>
<evidence type="ECO:0000313" key="2">
    <source>
        <dbReference type="Proteomes" id="UP000008207"/>
    </source>
</evidence>
<proteinExistence type="predicted"/>
<dbReference type="RefSeq" id="WP_015929100.1">
    <property type="nucleotide sequence ID" value="NC_011894.1"/>
</dbReference>
<sequence length="188" mass="20833">MLSIHLSTTGVMDMARALEVMGKRLPSAQALVLNRVGTRTKAVVVATLPEQTGLPRRIIVKAVKMNRASPNKLRVDIWTRGGDISLKYFHPREEGGSVVARVYGDKVVIAGGFRRSGRDPNRRMVKKLNGHVYVNTDGGRWRGHIRKVKSGVLIPAEMIRGKTRAAFDEVVHRELPAEIAKELAKILP</sequence>
<dbReference type="Proteomes" id="UP000008207">
    <property type="component" value="Chromosome"/>
</dbReference>
<name>B8ICK9_METNO</name>